<dbReference type="RefSeq" id="WP_138578505.1">
    <property type="nucleotide sequence ID" value="NZ_CP040818.1"/>
</dbReference>
<dbReference type="SUPFAM" id="SSF51278">
    <property type="entry name" value="Urease, beta-subunit"/>
    <property type="match status" value="1"/>
</dbReference>
<dbReference type="NCBIfam" id="TIGR00192">
    <property type="entry name" value="urease_beta"/>
    <property type="match status" value="1"/>
</dbReference>
<dbReference type="UniPathway" id="UPA00258">
    <property type="reaction ID" value="UER00370"/>
</dbReference>
<dbReference type="InterPro" id="IPR008223">
    <property type="entry name" value="Urease_gamma-beta_su"/>
</dbReference>
<dbReference type="GO" id="GO:0009039">
    <property type="term" value="F:urease activity"/>
    <property type="evidence" value="ECO:0007669"/>
    <property type="project" value="UniProtKB-EC"/>
</dbReference>
<dbReference type="NCBIfam" id="NF009671">
    <property type="entry name" value="PRK13192.1"/>
    <property type="match status" value="1"/>
</dbReference>
<dbReference type="CDD" id="cd00407">
    <property type="entry name" value="Urease_beta"/>
    <property type="match status" value="1"/>
</dbReference>
<comment type="pathway">
    <text evidence="1">Nitrogen metabolism; urea degradation; CO(2) and NH(3) from urea (urease route): step 1/1.</text>
</comment>
<dbReference type="InterPro" id="IPR002026">
    <property type="entry name" value="Urease_gamma/gamma-beta_su"/>
</dbReference>
<dbReference type="Pfam" id="PF00547">
    <property type="entry name" value="Urease_gamma"/>
    <property type="match status" value="1"/>
</dbReference>
<evidence type="ECO:0000256" key="3">
    <source>
        <dbReference type="ARBA" id="ARBA00022801"/>
    </source>
</evidence>
<dbReference type="Pfam" id="PF00699">
    <property type="entry name" value="Urease_beta"/>
    <property type="match status" value="1"/>
</dbReference>
<dbReference type="InterPro" id="IPR036461">
    <property type="entry name" value="Urease_betasu_sf"/>
</dbReference>
<dbReference type="InterPro" id="IPR036463">
    <property type="entry name" value="Urease_gamma_sf"/>
</dbReference>
<keyword evidence="3 5" id="KW-0378">Hydrolase</keyword>
<dbReference type="GO" id="GO:0035550">
    <property type="term" value="C:urease complex"/>
    <property type="evidence" value="ECO:0007669"/>
    <property type="project" value="InterPro"/>
</dbReference>
<evidence type="ECO:0000313" key="5">
    <source>
        <dbReference type="EMBL" id="QDL91039.1"/>
    </source>
</evidence>
<dbReference type="InterPro" id="IPR050069">
    <property type="entry name" value="Urease_subunit"/>
</dbReference>
<dbReference type="Proteomes" id="UP000305888">
    <property type="component" value="Chromosome"/>
</dbReference>
<dbReference type="Gene3D" id="3.30.280.10">
    <property type="entry name" value="Urease, gamma-like subunit"/>
    <property type="match status" value="1"/>
</dbReference>
<sequence>MHLTPTEMERLTIFTAAELARAYRARGIRLSHPEAVAYLADEILTAARTGLDHPALVSLAGTLLAAEDVEPGVPQMLKTFSVEVSMAEGTKLVTVFDPIPPGAEPGIIPGEIFPAEGEIALNPGRPRREIEVLNTGDRAIQVRSHAHFAETNRALQFDRAAAWGMRLDRPSGGGERFDPGIARRVTLVPFGGLQRIHGFAGLAEGGVEDTRDAGLRALKDKGYGA</sequence>
<name>A0A5B8FX11_9RHOB</name>
<dbReference type="Gene3D" id="2.10.150.10">
    <property type="entry name" value="Urease, beta subunit"/>
    <property type="match status" value="1"/>
</dbReference>
<comment type="catalytic activity">
    <reaction evidence="4">
        <text>urea + 2 H2O + H(+) = hydrogencarbonate + 2 NH4(+)</text>
        <dbReference type="Rhea" id="RHEA:20557"/>
        <dbReference type="ChEBI" id="CHEBI:15377"/>
        <dbReference type="ChEBI" id="CHEBI:15378"/>
        <dbReference type="ChEBI" id="CHEBI:16199"/>
        <dbReference type="ChEBI" id="CHEBI:17544"/>
        <dbReference type="ChEBI" id="CHEBI:28938"/>
        <dbReference type="EC" id="3.5.1.5"/>
    </reaction>
</comment>
<dbReference type="KEGG" id="ppru:FDP22_04100"/>
<gene>
    <name evidence="5" type="primary">ureB</name>
    <name evidence="5" type="ORF">FDP22_04100</name>
</gene>
<dbReference type="EMBL" id="CP040818">
    <property type="protein sequence ID" value="QDL91039.1"/>
    <property type="molecule type" value="Genomic_DNA"/>
</dbReference>
<organism evidence="5 6">
    <name type="scientific">Paroceanicella profunda</name>
    <dbReference type="NCBI Taxonomy" id="2579971"/>
    <lineage>
        <taxon>Bacteria</taxon>
        <taxon>Pseudomonadati</taxon>
        <taxon>Pseudomonadota</taxon>
        <taxon>Alphaproteobacteria</taxon>
        <taxon>Rhodobacterales</taxon>
        <taxon>Paracoccaceae</taxon>
        <taxon>Paroceanicella</taxon>
    </lineage>
</organism>
<reference evidence="5 6" key="1">
    <citation type="submission" date="2019-06" db="EMBL/GenBank/DDBJ databases">
        <title>Genome sequence of Rhodobacteraceae bacterium D4M1.</title>
        <authorList>
            <person name="Cao J."/>
        </authorList>
    </citation>
    <scope>NUCLEOTIDE SEQUENCE [LARGE SCALE GENOMIC DNA]</scope>
    <source>
        <strain evidence="5 6">D4M1</strain>
    </source>
</reference>
<evidence type="ECO:0000256" key="2">
    <source>
        <dbReference type="ARBA" id="ARBA00012934"/>
    </source>
</evidence>
<dbReference type="SUPFAM" id="SSF54111">
    <property type="entry name" value="Urease, gamma-subunit"/>
    <property type="match status" value="1"/>
</dbReference>
<protein>
    <recommendedName>
        <fullName evidence="2">urease</fullName>
        <ecNumber evidence="2">3.5.1.5</ecNumber>
    </recommendedName>
</protein>
<dbReference type="InterPro" id="IPR002019">
    <property type="entry name" value="Urease_beta-like"/>
</dbReference>
<dbReference type="AlphaFoldDB" id="A0A5B8FX11"/>
<keyword evidence="6" id="KW-1185">Reference proteome</keyword>
<evidence type="ECO:0000256" key="1">
    <source>
        <dbReference type="ARBA" id="ARBA00004897"/>
    </source>
</evidence>
<evidence type="ECO:0000256" key="4">
    <source>
        <dbReference type="ARBA" id="ARBA00047778"/>
    </source>
</evidence>
<dbReference type="GO" id="GO:0043419">
    <property type="term" value="P:urea catabolic process"/>
    <property type="evidence" value="ECO:0007669"/>
    <property type="project" value="UniProtKB-UniPathway"/>
</dbReference>
<dbReference type="PANTHER" id="PTHR33569:SF1">
    <property type="entry name" value="UREASE"/>
    <property type="match status" value="1"/>
</dbReference>
<proteinExistence type="predicted"/>
<accession>A0A5B8FX11</accession>
<evidence type="ECO:0000313" key="6">
    <source>
        <dbReference type="Proteomes" id="UP000305888"/>
    </source>
</evidence>
<dbReference type="PANTHER" id="PTHR33569">
    <property type="entry name" value="UREASE"/>
    <property type="match status" value="1"/>
</dbReference>
<dbReference type="EC" id="3.5.1.5" evidence="2"/>
<dbReference type="OrthoDB" id="9797217at2"/>
<dbReference type="NCBIfam" id="TIGR00193">
    <property type="entry name" value="urease_gam"/>
    <property type="match status" value="1"/>
</dbReference>
<dbReference type="GO" id="GO:0016151">
    <property type="term" value="F:nickel cation binding"/>
    <property type="evidence" value="ECO:0007669"/>
    <property type="project" value="InterPro"/>
</dbReference>
<dbReference type="PIRSF" id="PIRSF001225">
    <property type="entry name" value="Urease_gammabeta"/>
    <property type="match status" value="1"/>
</dbReference>
<dbReference type="CDD" id="cd00390">
    <property type="entry name" value="Urease_gamma"/>
    <property type="match status" value="1"/>
</dbReference>